<evidence type="ECO:0000313" key="2">
    <source>
        <dbReference type="Proteomes" id="UP001057402"/>
    </source>
</evidence>
<comment type="caution">
    <text evidence="1">The sequence shown here is derived from an EMBL/GenBank/DDBJ whole genome shotgun (WGS) entry which is preliminary data.</text>
</comment>
<evidence type="ECO:0000313" key="1">
    <source>
        <dbReference type="EMBL" id="KAI4380249.1"/>
    </source>
</evidence>
<dbReference type="EMBL" id="CM042882">
    <property type="protein sequence ID" value="KAI4380249.1"/>
    <property type="molecule type" value="Genomic_DNA"/>
</dbReference>
<organism evidence="1 2">
    <name type="scientific">Melastoma candidum</name>
    <dbReference type="NCBI Taxonomy" id="119954"/>
    <lineage>
        <taxon>Eukaryota</taxon>
        <taxon>Viridiplantae</taxon>
        <taxon>Streptophyta</taxon>
        <taxon>Embryophyta</taxon>
        <taxon>Tracheophyta</taxon>
        <taxon>Spermatophyta</taxon>
        <taxon>Magnoliopsida</taxon>
        <taxon>eudicotyledons</taxon>
        <taxon>Gunneridae</taxon>
        <taxon>Pentapetalae</taxon>
        <taxon>rosids</taxon>
        <taxon>malvids</taxon>
        <taxon>Myrtales</taxon>
        <taxon>Melastomataceae</taxon>
        <taxon>Melastomatoideae</taxon>
        <taxon>Melastomateae</taxon>
        <taxon>Melastoma</taxon>
    </lineage>
</organism>
<reference evidence="2" key="1">
    <citation type="journal article" date="2023" name="Front. Plant Sci.">
        <title>Chromosomal-level genome assembly of Melastoma candidum provides insights into trichome evolution.</title>
        <authorList>
            <person name="Zhong Y."/>
            <person name="Wu W."/>
            <person name="Sun C."/>
            <person name="Zou P."/>
            <person name="Liu Y."/>
            <person name="Dai S."/>
            <person name="Zhou R."/>
        </authorList>
    </citation>
    <scope>NUCLEOTIDE SEQUENCE [LARGE SCALE GENOMIC DNA]</scope>
</reference>
<keyword evidence="2" id="KW-1185">Reference proteome</keyword>
<accession>A0ACB9RMZ9</accession>
<sequence length="330" mass="36495">MSGSGWQWDNATAGALAGFATVAAMHPLDVVRTRFQANDGRVSHLPTYKNTAQALLAIARHEGFRGLYAGFYPAVFGSSVSWGLYFFFYGRAKERYSAGREGGLSPGLHLASAAEAGGLFLHSLMVSLLRLVHGSLGVPLHKSYLAYKNQNATSESSSEDSKLFWAIWSDALRTIVKEEGWTALYKGVFPSLLLQVSHGAIQFTSYEELRKIVLQFKTQRKEIKPDSSDKILNSLDYAALGASSKLVAILLTYPCQVVRTRLQQRPGKDGSPRYMDSWHVIKDAVRFEGVRGFYKGITANILKNAPASSVTFIVYENVMNFFRNTGRTKS</sequence>
<gene>
    <name evidence="1" type="ORF">MLD38_006463</name>
</gene>
<protein>
    <submittedName>
        <fullName evidence="1">Uncharacterized protein</fullName>
    </submittedName>
</protein>
<proteinExistence type="predicted"/>
<name>A0ACB9RMZ9_9MYRT</name>
<dbReference type="Proteomes" id="UP001057402">
    <property type="component" value="Chromosome 3"/>
</dbReference>